<accession>A0AAP0K3U6</accession>
<organism evidence="1 2">
    <name type="scientific">Stephania japonica</name>
    <dbReference type="NCBI Taxonomy" id="461633"/>
    <lineage>
        <taxon>Eukaryota</taxon>
        <taxon>Viridiplantae</taxon>
        <taxon>Streptophyta</taxon>
        <taxon>Embryophyta</taxon>
        <taxon>Tracheophyta</taxon>
        <taxon>Spermatophyta</taxon>
        <taxon>Magnoliopsida</taxon>
        <taxon>Ranunculales</taxon>
        <taxon>Menispermaceae</taxon>
        <taxon>Menispermoideae</taxon>
        <taxon>Cissampelideae</taxon>
        <taxon>Stephania</taxon>
    </lineage>
</organism>
<dbReference type="EMBL" id="JBBNAE010000002">
    <property type="protein sequence ID" value="KAK9145471.1"/>
    <property type="molecule type" value="Genomic_DNA"/>
</dbReference>
<name>A0AAP0K3U6_9MAGN</name>
<sequence length="103" mass="11382">MCQFGYQTGKIRFHRRVGARYRCLAISSEARSEPSSTGGQVKILSPVISLPLPIHKVQRLATTKRQMASPNSARPASWYSRILVDHFPHVTSGKVVVALVAHS</sequence>
<dbReference type="Proteomes" id="UP001417504">
    <property type="component" value="Unassembled WGS sequence"/>
</dbReference>
<evidence type="ECO:0000313" key="2">
    <source>
        <dbReference type="Proteomes" id="UP001417504"/>
    </source>
</evidence>
<keyword evidence="2" id="KW-1185">Reference proteome</keyword>
<gene>
    <name evidence="1" type="ORF">Sjap_005374</name>
</gene>
<protein>
    <submittedName>
        <fullName evidence="1">Uncharacterized protein</fullName>
    </submittedName>
</protein>
<dbReference type="AlphaFoldDB" id="A0AAP0K3U6"/>
<proteinExistence type="predicted"/>
<comment type="caution">
    <text evidence="1">The sequence shown here is derived from an EMBL/GenBank/DDBJ whole genome shotgun (WGS) entry which is preliminary data.</text>
</comment>
<evidence type="ECO:0000313" key="1">
    <source>
        <dbReference type="EMBL" id="KAK9145471.1"/>
    </source>
</evidence>
<reference evidence="1 2" key="1">
    <citation type="submission" date="2024-01" db="EMBL/GenBank/DDBJ databases">
        <title>Genome assemblies of Stephania.</title>
        <authorList>
            <person name="Yang L."/>
        </authorList>
    </citation>
    <scope>NUCLEOTIDE SEQUENCE [LARGE SCALE GENOMIC DNA]</scope>
    <source>
        <strain evidence="1">QJT</strain>
        <tissue evidence="1">Leaf</tissue>
    </source>
</reference>